<evidence type="ECO:0000259" key="1">
    <source>
        <dbReference type="Pfam" id="PF13302"/>
    </source>
</evidence>
<dbReference type="Proteomes" id="UP001219862">
    <property type="component" value="Unassembled WGS sequence"/>
</dbReference>
<evidence type="ECO:0000313" key="3">
    <source>
        <dbReference type="Proteomes" id="UP001219862"/>
    </source>
</evidence>
<dbReference type="InterPro" id="IPR051531">
    <property type="entry name" value="N-acetyltransferase"/>
</dbReference>
<dbReference type="PANTHER" id="PTHR43792">
    <property type="entry name" value="GNAT FAMILY, PUTATIVE (AFU_ORTHOLOGUE AFUA_3G00765)-RELATED-RELATED"/>
    <property type="match status" value="1"/>
</dbReference>
<dbReference type="InterPro" id="IPR016181">
    <property type="entry name" value="Acyl_CoA_acyltransferase"/>
</dbReference>
<accession>A0ABT5KRZ0</accession>
<dbReference type="PANTHER" id="PTHR43792:SF1">
    <property type="entry name" value="N-ACETYLTRANSFERASE DOMAIN-CONTAINING PROTEIN"/>
    <property type="match status" value="1"/>
</dbReference>
<dbReference type="Gene3D" id="3.40.630.30">
    <property type="match status" value="1"/>
</dbReference>
<proteinExistence type="predicted"/>
<evidence type="ECO:0000313" key="2">
    <source>
        <dbReference type="EMBL" id="MDC8784641.1"/>
    </source>
</evidence>
<sequence>MLHIPTLRTERLSLVPLDQSCEPAYQAFYTDAKASANYGGPLSAGAAWARLASDLGTWYLQGFGVWAVQQKVDQQVVGVCGFWQGKGWPRELTWWLLPQARGQGLAKEASRAVIAHAYEVLGWPVVETYMNDSNASARALVMSLDGEFQERRSFPDGLERDVFRLPNTDRVCLERRAGLSNQL</sequence>
<comment type="caution">
    <text evidence="2">The sequence shown here is derived from an EMBL/GenBank/DDBJ whole genome shotgun (WGS) entry which is preliminary data.</text>
</comment>
<reference evidence="2 3" key="1">
    <citation type="submission" date="2022-10" db="EMBL/GenBank/DDBJ databases">
        <title>paucibacter sp. hw8 Genome sequencing.</title>
        <authorList>
            <person name="Park S."/>
        </authorList>
    </citation>
    <scope>NUCLEOTIDE SEQUENCE [LARGE SCALE GENOMIC DNA]</scope>
    <source>
        <strain evidence="3">hw8</strain>
    </source>
</reference>
<dbReference type="RefSeq" id="WP_273595761.1">
    <property type="nucleotide sequence ID" value="NZ_JAQQXS010000004.1"/>
</dbReference>
<organism evidence="2 3">
    <name type="scientific">Roseateles koreensis</name>
    <dbReference type="NCBI Taxonomy" id="2987526"/>
    <lineage>
        <taxon>Bacteria</taxon>
        <taxon>Pseudomonadati</taxon>
        <taxon>Pseudomonadota</taxon>
        <taxon>Betaproteobacteria</taxon>
        <taxon>Burkholderiales</taxon>
        <taxon>Sphaerotilaceae</taxon>
        <taxon>Roseateles</taxon>
    </lineage>
</organism>
<gene>
    <name evidence="2" type="ORF">PRZ01_05505</name>
</gene>
<keyword evidence="3" id="KW-1185">Reference proteome</keyword>
<protein>
    <submittedName>
        <fullName evidence="2">GNAT family N-acetyltransferase</fullName>
    </submittedName>
</protein>
<name>A0ABT5KRZ0_9BURK</name>
<dbReference type="InterPro" id="IPR000182">
    <property type="entry name" value="GNAT_dom"/>
</dbReference>
<dbReference type="SUPFAM" id="SSF55729">
    <property type="entry name" value="Acyl-CoA N-acyltransferases (Nat)"/>
    <property type="match status" value="1"/>
</dbReference>
<feature type="domain" description="N-acetyltransferase" evidence="1">
    <location>
        <begin position="11"/>
        <end position="144"/>
    </location>
</feature>
<dbReference type="EMBL" id="JAQQXS010000004">
    <property type="protein sequence ID" value="MDC8784641.1"/>
    <property type="molecule type" value="Genomic_DNA"/>
</dbReference>
<dbReference type="Pfam" id="PF13302">
    <property type="entry name" value="Acetyltransf_3"/>
    <property type="match status" value="1"/>
</dbReference>